<reference evidence="2 3" key="2">
    <citation type="submission" date="2016-08" db="EMBL/GenBank/DDBJ databases">
        <title>Pervasive Adenine N6-methylation of Active Genes in Fungi.</title>
        <authorList>
            <consortium name="DOE Joint Genome Institute"/>
            <person name="Mondo S.J."/>
            <person name="Dannebaum R.O."/>
            <person name="Kuo R.C."/>
            <person name="Labutti K."/>
            <person name="Haridas S."/>
            <person name="Kuo A."/>
            <person name="Salamov A."/>
            <person name="Ahrendt S.R."/>
            <person name="Lipzen A."/>
            <person name="Sullivan W."/>
            <person name="Andreopoulos W.B."/>
            <person name="Clum A."/>
            <person name="Lindquist E."/>
            <person name="Daum C."/>
            <person name="Ramamoorthy G.K."/>
            <person name="Gryganskyi A."/>
            <person name="Culley D."/>
            <person name="Magnuson J.K."/>
            <person name="James T.Y."/>
            <person name="O'Malley M.A."/>
            <person name="Stajich J.E."/>
            <person name="Spatafora J.W."/>
            <person name="Visel A."/>
            <person name="Grigoriev I.V."/>
        </authorList>
    </citation>
    <scope>NUCLEOTIDE SEQUENCE [LARGE SCALE GENOMIC DNA]</scope>
    <source>
        <strain evidence="3">finn</strain>
    </source>
</reference>
<keyword evidence="3" id="KW-1185">Reference proteome</keyword>
<feature type="compositionally biased region" description="Low complexity" evidence="1">
    <location>
        <begin position="49"/>
        <end position="58"/>
    </location>
</feature>
<dbReference type="Proteomes" id="UP000193719">
    <property type="component" value="Unassembled WGS sequence"/>
</dbReference>
<feature type="region of interest" description="Disordered" evidence="1">
    <location>
        <begin position="48"/>
        <end position="120"/>
    </location>
</feature>
<evidence type="ECO:0000256" key="1">
    <source>
        <dbReference type="SAM" id="MobiDB-lite"/>
    </source>
</evidence>
<organism evidence="2 3">
    <name type="scientific">Piromyces finnis</name>
    <dbReference type="NCBI Taxonomy" id="1754191"/>
    <lineage>
        <taxon>Eukaryota</taxon>
        <taxon>Fungi</taxon>
        <taxon>Fungi incertae sedis</taxon>
        <taxon>Chytridiomycota</taxon>
        <taxon>Chytridiomycota incertae sedis</taxon>
        <taxon>Neocallimastigomycetes</taxon>
        <taxon>Neocallimastigales</taxon>
        <taxon>Neocallimastigaceae</taxon>
        <taxon>Piromyces</taxon>
    </lineage>
</organism>
<feature type="region of interest" description="Disordered" evidence="1">
    <location>
        <begin position="148"/>
        <end position="171"/>
    </location>
</feature>
<feature type="compositionally biased region" description="Acidic residues" evidence="1">
    <location>
        <begin position="318"/>
        <end position="330"/>
    </location>
</feature>
<dbReference type="EMBL" id="MCFH01000081">
    <property type="protein sequence ID" value="ORX41660.1"/>
    <property type="molecule type" value="Genomic_DNA"/>
</dbReference>
<feature type="compositionally biased region" description="Basic and acidic residues" evidence="1">
    <location>
        <begin position="362"/>
        <end position="379"/>
    </location>
</feature>
<feature type="compositionally biased region" description="Basic and acidic residues" evidence="1">
    <location>
        <begin position="106"/>
        <end position="120"/>
    </location>
</feature>
<feature type="compositionally biased region" description="Acidic residues" evidence="1">
    <location>
        <begin position="380"/>
        <end position="392"/>
    </location>
</feature>
<comment type="caution">
    <text evidence="2">The sequence shown here is derived from an EMBL/GenBank/DDBJ whole genome shotgun (WGS) entry which is preliminary data.</text>
</comment>
<evidence type="ECO:0000313" key="2">
    <source>
        <dbReference type="EMBL" id="ORX41660.1"/>
    </source>
</evidence>
<gene>
    <name evidence="2" type="ORF">BCR36DRAFT_407428</name>
</gene>
<proteinExistence type="predicted"/>
<dbReference type="OrthoDB" id="2367685at2759"/>
<sequence>MRKRQRISLEFNVRKPKLQINHSISKNVNRIKDDINVVNNPYLAHTLETSSSSQSNSISPPPPPSPPPLPPPPPIITDTSSSLNYLLNYEDSSSESETENNIVENESEKENNKDKENEIKIPVNENKKNLDLMNSFETFLSEINELESNSNTNSEIPTNTENTSINNNKNEPTLTIVKNGTIFKNENNTIKNNTAENSYHESSIMIINKLAYLASDKSIIYTTTSPQDYQYHQIEFSTRYKDWSVGALNFDYFKNYHNEINNLLIQIEDYFSPPGWIIKWDSNNLLYYYENKKSKIISHEYPKVTEIEQPNQIYKSDDNDEENMELESDNETTYTKISKSESLKNKNKEEKPRKHKTKKATTIKDKNMLKLMQKWKEVEDSLNSDDSNDEDEKISKWAEEQRNKVDSNENPNFEPISSNWREKILKRNELENNS</sequence>
<name>A0A1Y1UVM5_9FUNG</name>
<feature type="compositionally biased region" description="Basic and acidic residues" evidence="1">
    <location>
        <begin position="338"/>
        <end position="352"/>
    </location>
</feature>
<dbReference type="STRING" id="1754191.A0A1Y1UVM5"/>
<protein>
    <recommendedName>
        <fullName evidence="4">WW domain-containing protein</fullName>
    </recommendedName>
</protein>
<evidence type="ECO:0000313" key="3">
    <source>
        <dbReference type="Proteomes" id="UP000193719"/>
    </source>
</evidence>
<dbReference type="AlphaFoldDB" id="A0A1Y1UVM5"/>
<feature type="compositionally biased region" description="Polar residues" evidence="1">
    <location>
        <begin position="408"/>
        <end position="418"/>
    </location>
</feature>
<evidence type="ECO:0008006" key="4">
    <source>
        <dbReference type="Google" id="ProtNLM"/>
    </source>
</evidence>
<reference evidence="2 3" key="1">
    <citation type="submission" date="2016-08" db="EMBL/GenBank/DDBJ databases">
        <title>Genomes of anaerobic fungi encode conserved fungal cellulosomes for biomass hydrolysis.</title>
        <authorList>
            <consortium name="DOE Joint Genome Institute"/>
            <person name="Haitjema C.H."/>
            <person name="Gilmore S.P."/>
            <person name="Henske J.K."/>
            <person name="Solomon K.V."/>
            <person name="De Groot R."/>
            <person name="Kuo A."/>
            <person name="Mondo S.J."/>
            <person name="Salamov A.A."/>
            <person name="Labutti K."/>
            <person name="Zhao Z."/>
            <person name="Chiniquy J."/>
            <person name="Barry K."/>
            <person name="Brewer H.M."/>
            <person name="Purvine S.O."/>
            <person name="Wright A.T."/>
            <person name="Boxma B."/>
            <person name="Van Alen T."/>
            <person name="Hackstein J.H."/>
            <person name="Baker S.E."/>
            <person name="Grigoriev I.V."/>
            <person name="O'Malley M.A."/>
        </authorList>
    </citation>
    <scope>NUCLEOTIDE SEQUENCE [LARGE SCALE GENOMIC DNA]</scope>
    <source>
        <strain evidence="3">finn</strain>
    </source>
</reference>
<dbReference type="SUPFAM" id="SSF101447">
    <property type="entry name" value="Formin homology 2 domain (FH2 domain)"/>
    <property type="match status" value="1"/>
</dbReference>
<accession>A0A1Y1UVM5</accession>
<feature type="compositionally biased region" description="Pro residues" evidence="1">
    <location>
        <begin position="59"/>
        <end position="75"/>
    </location>
</feature>
<feature type="region of interest" description="Disordered" evidence="1">
    <location>
        <begin position="308"/>
        <end position="418"/>
    </location>
</feature>
<feature type="compositionally biased region" description="Basic and acidic residues" evidence="1">
    <location>
        <begin position="393"/>
        <end position="407"/>
    </location>
</feature>